<protein>
    <submittedName>
        <fullName evidence="1">Uncharacterized protein</fullName>
    </submittedName>
</protein>
<evidence type="ECO:0000313" key="2">
    <source>
        <dbReference type="Proteomes" id="UP000008021"/>
    </source>
</evidence>
<dbReference type="GO" id="GO:0016592">
    <property type="term" value="C:mediator complex"/>
    <property type="evidence" value="ECO:0007669"/>
    <property type="project" value="InterPro"/>
</dbReference>
<name>A0A0E0CTG6_9ORYZ</name>
<dbReference type="GO" id="GO:0006355">
    <property type="term" value="P:regulation of DNA-templated transcription"/>
    <property type="evidence" value="ECO:0007669"/>
    <property type="project" value="InterPro"/>
</dbReference>
<reference evidence="1" key="1">
    <citation type="submission" date="2015-04" db="UniProtKB">
        <authorList>
            <consortium name="EnsemblPlants"/>
        </authorList>
    </citation>
    <scope>IDENTIFICATION</scope>
</reference>
<reference evidence="1" key="2">
    <citation type="submission" date="2018-05" db="EMBL/GenBank/DDBJ databases">
        <title>OmerRS3 (Oryza meridionalis Reference Sequence Version 3).</title>
        <authorList>
            <person name="Zhang J."/>
            <person name="Kudrna D."/>
            <person name="Lee S."/>
            <person name="Talag J."/>
            <person name="Welchert J."/>
            <person name="Wing R.A."/>
        </authorList>
    </citation>
    <scope>NUCLEOTIDE SEQUENCE [LARGE SCALE GENOMIC DNA]</scope>
    <source>
        <strain evidence="1">cv. OR44</strain>
    </source>
</reference>
<dbReference type="PANTHER" id="PTHR35989">
    <property type="entry name" value="MEDIATOR OF RNA POLYMERASE II TRANSCRIPTION SUBUNIT 32"/>
    <property type="match status" value="1"/>
</dbReference>
<proteinExistence type="predicted"/>
<dbReference type="GO" id="GO:0048364">
    <property type="term" value="P:root development"/>
    <property type="evidence" value="ECO:0007669"/>
    <property type="project" value="InterPro"/>
</dbReference>
<dbReference type="GO" id="GO:0009631">
    <property type="term" value="P:cold acclimation"/>
    <property type="evidence" value="ECO:0007669"/>
    <property type="project" value="InterPro"/>
</dbReference>
<dbReference type="EnsemblPlants" id="OMERI02G36040.1">
    <property type="protein sequence ID" value="OMERI02G36040.1"/>
    <property type="gene ID" value="OMERI02G36040"/>
</dbReference>
<dbReference type="Gramene" id="OMERI02G36040.1">
    <property type="protein sequence ID" value="OMERI02G36040.1"/>
    <property type="gene ID" value="OMERI02G36040"/>
</dbReference>
<dbReference type="Proteomes" id="UP000008021">
    <property type="component" value="Chromosome 2"/>
</dbReference>
<accession>A0A0E0CTG6</accession>
<dbReference type="GO" id="GO:0010150">
    <property type="term" value="P:leaf senescence"/>
    <property type="evidence" value="ECO:0007669"/>
    <property type="project" value="InterPro"/>
</dbReference>
<evidence type="ECO:0000313" key="1">
    <source>
        <dbReference type="EnsemblPlants" id="OMERI02G36040.1"/>
    </source>
</evidence>
<dbReference type="AlphaFoldDB" id="A0A0E0CTG6"/>
<dbReference type="InterPro" id="IPR033244">
    <property type="entry name" value="MED32"/>
</dbReference>
<keyword evidence="2" id="KW-1185">Reference proteome</keyword>
<dbReference type="HOGENOM" id="CLU_140639_0_0_1"/>
<dbReference type="PANTHER" id="PTHR35989:SF1">
    <property type="entry name" value="MEDIATOR OF RNA POLYMERASE II TRANSCRIPTION SUBUNIT 32"/>
    <property type="match status" value="1"/>
</dbReference>
<organism evidence="1">
    <name type="scientific">Oryza meridionalis</name>
    <dbReference type="NCBI Taxonomy" id="40149"/>
    <lineage>
        <taxon>Eukaryota</taxon>
        <taxon>Viridiplantae</taxon>
        <taxon>Streptophyta</taxon>
        <taxon>Embryophyta</taxon>
        <taxon>Tracheophyta</taxon>
        <taxon>Spermatophyta</taxon>
        <taxon>Magnoliopsida</taxon>
        <taxon>Liliopsida</taxon>
        <taxon>Poales</taxon>
        <taxon>Poaceae</taxon>
        <taxon>BOP clade</taxon>
        <taxon>Oryzoideae</taxon>
        <taxon>Oryzeae</taxon>
        <taxon>Oryzinae</taxon>
        <taxon>Oryza</taxon>
    </lineage>
</organism>
<sequence length="159" mass="17429">MQRKRRLKKKKIENEQEGALCFLLQFLVIVLCTRARDRGRRHAMDSAVDSMEAEYDALLDAVAAFIAEPVRTTGAIQDLKNRIDAFYASCDRADDLVRAAADRVVFNATGNAHVPPPPSPGTGTTRIDALLRAVEGIAHHDHPPLQAKAKAAAGDQHHN</sequence>